<dbReference type="Pfam" id="PF00550">
    <property type="entry name" value="PP-binding"/>
    <property type="match status" value="1"/>
</dbReference>
<dbReference type="AlphaFoldDB" id="A0A066X2X9"/>
<dbReference type="SMART" id="SM00823">
    <property type="entry name" value="PKS_PP"/>
    <property type="match status" value="1"/>
</dbReference>
<keyword evidence="6" id="KW-1185">Reference proteome</keyword>
<name>A0A066X2X9_COLSU</name>
<evidence type="ECO:0000256" key="1">
    <source>
        <dbReference type="ARBA" id="ARBA00022450"/>
    </source>
</evidence>
<protein>
    <submittedName>
        <fullName evidence="5">Putative HC-toxin synthetase</fullName>
    </submittedName>
</protein>
<dbReference type="GO" id="GO:0043041">
    <property type="term" value="P:amino acid activation for nonribosomal peptide biosynthetic process"/>
    <property type="evidence" value="ECO:0007669"/>
    <property type="project" value="TreeGrafter"/>
</dbReference>
<dbReference type="HOGENOM" id="CLU_667330_0_0_1"/>
<dbReference type="InterPro" id="IPR036736">
    <property type="entry name" value="ACP-like_sf"/>
</dbReference>
<dbReference type="PANTHER" id="PTHR45527">
    <property type="entry name" value="NONRIBOSOMAL PEPTIDE SYNTHETASE"/>
    <property type="match status" value="1"/>
</dbReference>
<dbReference type="GO" id="GO:0005737">
    <property type="term" value="C:cytoplasm"/>
    <property type="evidence" value="ECO:0007669"/>
    <property type="project" value="TreeGrafter"/>
</dbReference>
<evidence type="ECO:0000313" key="5">
    <source>
        <dbReference type="EMBL" id="KDN60365.1"/>
    </source>
</evidence>
<feature type="domain" description="Carrier" evidence="4">
    <location>
        <begin position="252"/>
        <end position="328"/>
    </location>
</feature>
<dbReference type="EMBL" id="JMSE01001515">
    <property type="protein sequence ID" value="KDN60365.1"/>
    <property type="molecule type" value="Genomic_DNA"/>
</dbReference>
<dbReference type="OrthoDB" id="416786at2759"/>
<evidence type="ECO:0000313" key="6">
    <source>
        <dbReference type="Proteomes" id="UP000027238"/>
    </source>
</evidence>
<keyword evidence="1" id="KW-0596">Phosphopantetheine</keyword>
<dbReference type="STRING" id="1173701.A0A066X2X9"/>
<keyword evidence="2" id="KW-0597">Phosphoprotein</keyword>
<gene>
    <name evidence="5" type="ORF">CSUB01_11931</name>
</gene>
<dbReference type="Pfam" id="PF00501">
    <property type="entry name" value="AMP-binding"/>
    <property type="match status" value="1"/>
</dbReference>
<dbReference type="InterPro" id="IPR020845">
    <property type="entry name" value="AMP-binding_CS"/>
</dbReference>
<dbReference type="InterPro" id="IPR045851">
    <property type="entry name" value="AMP-bd_C_sf"/>
</dbReference>
<dbReference type="Proteomes" id="UP000027238">
    <property type="component" value="Unassembled WGS sequence"/>
</dbReference>
<dbReference type="SUPFAM" id="SSF47336">
    <property type="entry name" value="ACP-like"/>
    <property type="match status" value="1"/>
</dbReference>
<sequence>MSAAVVIYTSGSTGEPKGVVHSHASLSTMAFARSRVKVYWNYGSSETLMVLVGCVNEGGILNSGHALQCCRCYLVSDDGLPVTPREASQLIIKSHTNFIGYLRDGKVHASKRGLGCYLVGRLNYQLKILGQRFKPEEVENKLLPALGNVKELAVTVATLKGNVSRPALVVLVILKQPSITDRHSIALSESSFKYLVQALPSYMIPIRGLSVDKLLRLPNGKLNRRSLISLAEQGTLTELIDLRPTTKRRLQDYDVTVADMIALVWANVLGLEVKAINSTSSFFLLGGNSLYTLRVCKELRAVGVLLLISDFFLYPTLEAIVHLVAAQSRPQPNEPQRLPPRSQSVAQVDANELFAIAAEQCGVDERLIEEVFLCTPMQAALMTLSEVQDGTYVTEHIFRLQRTWTKTAFLRA</sequence>
<evidence type="ECO:0000256" key="3">
    <source>
        <dbReference type="ARBA" id="ARBA00022598"/>
    </source>
</evidence>
<organism evidence="5 6">
    <name type="scientific">Colletotrichum sublineola</name>
    <name type="common">Sorghum anthracnose fungus</name>
    <dbReference type="NCBI Taxonomy" id="1173701"/>
    <lineage>
        <taxon>Eukaryota</taxon>
        <taxon>Fungi</taxon>
        <taxon>Dikarya</taxon>
        <taxon>Ascomycota</taxon>
        <taxon>Pezizomycotina</taxon>
        <taxon>Sordariomycetes</taxon>
        <taxon>Hypocreomycetidae</taxon>
        <taxon>Glomerellales</taxon>
        <taxon>Glomerellaceae</taxon>
        <taxon>Colletotrichum</taxon>
        <taxon>Colletotrichum graminicola species complex</taxon>
    </lineage>
</organism>
<comment type="caution">
    <text evidence="5">The sequence shown here is derived from an EMBL/GenBank/DDBJ whole genome shotgun (WGS) entry which is preliminary data.</text>
</comment>
<dbReference type="GO" id="GO:0031177">
    <property type="term" value="F:phosphopantetheine binding"/>
    <property type="evidence" value="ECO:0007669"/>
    <property type="project" value="InterPro"/>
</dbReference>
<dbReference type="PROSITE" id="PS50075">
    <property type="entry name" value="CARRIER"/>
    <property type="match status" value="1"/>
</dbReference>
<dbReference type="GO" id="GO:0044550">
    <property type="term" value="P:secondary metabolite biosynthetic process"/>
    <property type="evidence" value="ECO:0007669"/>
    <property type="project" value="TreeGrafter"/>
</dbReference>
<dbReference type="InterPro" id="IPR020806">
    <property type="entry name" value="PKS_PP-bd"/>
</dbReference>
<dbReference type="eggNOG" id="KOG1178">
    <property type="taxonomic scope" value="Eukaryota"/>
</dbReference>
<evidence type="ECO:0000256" key="2">
    <source>
        <dbReference type="ARBA" id="ARBA00022553"/>
    </source>
</evidence>
<dbReference type="SUPFAM" id="SSF56801">
    <property type="entry name" value="Acetyl-CoA synthetase-like"/>
    <property type="match status" value="1"/>
</dbReference>
<proteinExistence type="predicted"/>
<dbReference type="Gene3D" id="3.40.50.12780">
    <property type="entry name" value="N-terminal domain of ligase-like"/>
    <property type="match status" value="2"/>
</dbReference>
<evidence type="ECO:0000259" key="4">
    <source>
        <dbReference type="PROSITE" id="PS50075"/>
    </source>
</evidence>
<dbReference type="Gene3D" id="3.30.300.30">
    <property type="match status" value="1"/>
</dbReference>
<accession>A0A066X2X9</accession>
<reference evidence="6" key="1">
    <citation type="journal article" date="2014" name="Genome Announc.">
        <title>Draft genome sequence of Colletotrichum sublineola, a destructive pathogen of cultivated sorghum.</title>
        <authorList>
            <person name="Baroncelli R."/>
            <person name="Sanz-Martin J.M."/>
            <person name="Rech G.E."/>
            <person name="Sukno S.A."/>
            <person name="Thon M.R."/>
        </authorList>
    </citation>
    <scope>NUCLEOTIDE SEQUENCE [LARGE SCALE GENOMIC DNA]</scope>
    <source>
        <strain evidence="6">TX430BB</strain>
    </source>
</reference>
<dbReference type="InterPro" id="IPR000873">
    <property type="entry name" value="AMP-dep_synth/lig_dom"/>
</dbReference>
<dbReference type="InterPro" id="IPR009081">
    <property type="entry name" value="PP-bd_ACP"/>
</dbReference>
<keyword evidence="3" id="KW-0436">Ligase</keyword>
<dbReference type="GO" id="GO:0016874">
    <property type="term" value="F:ligase activity"/>
    <property type="evidence" value="ECO:0007669"/>
    <property type="project" value="UniProtKB-KW"/>
</dbReference>
<dbReference type="PANTHER" id="PTHR45527:SF1">
    <property type="entry name" value="FATTY ACID SYNTHASE"/>
    <property type="match status" value="1"/>
</dbReference>
<dbReference type="PROSITE" id="PS00455">
    <property type="entry name" value="AMP_BINDING"/>
    <property type="match status" value="1"/>
</dbReference>
<dbReference type="InterPro" id="IPR042099">
    <property type="entry name" value="ANL_N_sf"/>
</dbReference>
<dbReference type="Gene3D" id="1.10.1200.10">
    <property type="entry name" value="ACP-like"/>
    <property type="match status" value="1"/>
</dbReference>